<dbReference type="Proteomes" id="UP001234178">
    <property type="component" value="Unassembled WGS sequence"/>
</dbReference>
<organism evidence="2 3">
    <name type="scientific">Daphnia magna</name>
    <dbReference type="NCBI Taxonomy" id="35525"/>
    <lineage>
        <taxon>Eukaryota</taxon>
        <taxon>Metazoa</taxon>
        <taxon>Ecdysozoa</taxon>
        <taxon>Arthropoda</taxon>
        <taxon>Crustacea</taxon>
        <taxon>Branchiopoda</taxon>
        <taxon>Diplostraca</taxon>
        <taxon>Cladocera</taxon>
        <taxon>Anomopoda</taxon>
        <taxon>Daphniidae</taxon>
        <taxon>Daphnia</taxon>
    </lineage>
</organism>
<sequence length="360" mass="39252">MLTVFVEGRRTDAAQLAASEGRLQKIRRVHAPAGGASADDHVNFVDEENAIALLFNRLNDGLQTLFELATELSSGDDGPHVERVDGGVGEGSGDVPLDDASRQPLDNRCFSDAWVAEKQRVVLFATGEDLDDALYLRFAADEGIDASGAGLLVEVVGEVLERVGRCVPFALLGPLAGDFALVVDFGHAVRNVGNHVDACDAVLLKEIDDVTVALREDGDKHRLLKLLLVSPRVAHNLCGFFVEEERIDEVFECDVLMAPAGRFVRGDGEGDFDFRADAHERILGGLAREAQRGDGFGKRNPSRENPAIRTRSRLRLRAPSSREGACRSLSRDPSLHSPWFRRHRADKFPQLRAPFGAPSS</sequence>
<proteinExistence type="predicted"/>
<dbReference type="EMBL" id="JAOYFB010000041">
    <property type="protein sequence ID" value="KAK4044959.1"/>
    <property type="molecule type" value="Genomic_DNA"/>
</dbReference>
<gene>
    <name evidence="2" type="ORF">OUZ56_032365</name>
</gene>
<reference evidence="2 3" key="1">
    <citation type="journal article" date="2023" name="Nucleic Acids Res.">
        <title>The hologenome of Daphnia magna reveals possible DNA methylation and microbiome-mediated evolution of the host genome.</title>
        <authorList>
            <person name="Chaturvedi A."/>
            <person name="Li X."/>
            <person name="Dhandapani V."/>
            <person name="Marshall H."/>
            <person name="Kissane S."/>
            <person name="Cuenca-Cambronero M."/>
            <person name="Asole G."/>
            <person name="Calvet F."/>
            <person name="Ruiz-Romero M."/>
            <person name="Marangio P."/>
            <person name="Guigo R."/>
            <person name="Rago D."/>
            <person name="Mirbahai L."/>
            <person name="Eastwood N."/>
            <person name="Colbourne J.K."/>
            <person name="Zhou J."/>
            <person name="Mallon E."/>
            <person name="Orsini L."/>
        </authorList>
    </citation>
    <scope>NUCLEOTIDE SEQUENCE [LARGE SCALE GENOMIC DNA]</scope>
    <source>
        <strain evidence="2">LRV0_1</strain>
    </source>
</reference>
<evidence type="ECO:0000313" key="3">
    <source>
        <dbReference type="Proteomes" id="UP001234178"/>
    </source>
</evidence>
<evidence type="ECO:0000256" key="1">
    <source>
        <dbReference type="SAM" id="MobiDB-lite"/>
    </source>
</evidence>
<protein>
    <submittedName>
        <fullName evidence="2">Uncharacterized protein</fullName>
    </submittedName>
</protein>
<comment type="caution">
    <text evidence="2">The sequence shown here is derived from an EMBL/GenBank/DDBJ whole genome shotgun (WGS) entry which is preliminary data.</text>
</comment>
<accession>A0ABR0B8R1</accession>
<evidence type="ECO:0000313" key="2">
    <source>
        <dbReference type="EMBL" id="KAK4044959.1"/>
    </source>
</evidence>
<name>A0ABR0B8R1_9CRUS</name>
<keyword evidence="3" id="KW-1185">Reference proteome</keyword>
<feature type="region of interest" description="Disordered" evidence="1">
    <location>
        <begin position="290"/>
        <end position="337"/>
    </location>
</feature>